<accession>A0ABU0G4F5</accession>
<name>A0ABU0G4F5_9HYPH</name>
<evidence type="ECO:0000313" key="2">
    <source>
        <dbReference type="Proteomes" id="UP001238496"/>
    </source>
</evidence>
<dbReference type="Proteomes" id="UP001238496">
    <property type="component" value="Unassembled WGS sequence"/>
</dbReference>
<dbReference type="RefSeq" id="WP_307370510.1">
    <property type="nucleotide sequence ID" value="NZ_JAUSUW010000003.1"/>
</dbReference>
<sequence length="88" mass="9755">MTRPVVWATDATRDTLEILRHIAEDDPDVAERIVDLIEAAGHRLGDITTGRPGRVAGTFEKSLAPLPWILRVIHTARNWPKGSWPGPP</sequence>
<proteinExistence type="predicted"/>
<dbReference type="EMBL" id="JAUSUW010000003">
    <property type="protein sequence ID" value="MDQ0420209.1"/>
    <property type="molecule type" value="Genomic_DNA"/>
</dbReference>
<comment type="caution">
    <text evidence="1">The sequence shown here is derived from an EMBL/GenBank/DDBJ whole genome shotgun (WGS) entry which is preliminary data.</text>
</comment>
<reference evidence="1 2" key="1">
    <citation type="submission" date="2023-07" db="EMBL/GenBank/DDBJ databases">
        <title>Genomic Encyclopedia of Type Strains, Phase IV (KMG-IV): sequencing the most valuable type-strain genomes for metagenomic binning, comparative biology and taxonomic classification.</title>
        <authorList>
            <person name="Goeker M."/>
        </authorList>
    </citation>
    <scope>NUCLEOTIDE SEQUENCE [LARGE SCALE GENOMIC DNA]</scope>
    <source>
        <strain evidence="1 2">DSM 1111</strain>
    </source>
</reference>
<evidence type="ECO:0000313" key="1">
    <source>
        <dbReference type="EMBL" id="MDQ0420209.1"/>
    </source>
</evidence>
<organism evidence="1 2">
    <name type="scientific">Peteryoungia aggregata LMG 23059</name>
    <dbReference type="NCBI Taxonomy" id="1368425"/>
    <lineage>
        <taxon>Bacteria</taxon>
        <taxon>Pseudomonadati</taxon>
        <taxon>Pseudomonadota</taxon>
        <taxon>Alphaproteobacteria</taxon>
        <taxon>Hyphomicrobiales</taxon>
        <taxon>Rhizobiaceae</taxon>
        <taxon>Peteryoungia</taxon>
    </lineage>
</organism>
<dbReference type="Gene3D" id="3.30.2310.20">
    <property type="entry name" value="RelE-like"/>
    <property type="match status" value="1"/>
</dbReference>
<dbReference type="InterPro" id="IPR035093">
    <property type="entry name" value="RelE/ParE_toxin_dom_sf"/>
</dbReference>
<gene>
    <name evidence="1" type="ORF">J2045_001228</name>
</gene>
<keyword evidence="2" id="KW-1185">Reference proteome</keyword>
<protein>
    <submittedName>
        <fullName evidence="1">Plasmid stabilization system protein ParE</fullName>
    </submittedName>
</protein>